<feature type="transmembrane region" description="Helical" evidence="7">
    <location>
        <begin position="322"/>
        <end position="341"/>
    </location>
</feature>
<feature type="transmembrane region" description="Helical" evidence="7">
    <location>
        <begin position="165"/>
        <end position="185"/>
    </location>
</feature>
<dbReference type="Pfam" id="PF01490">
    <property type="entry name" value="Aa_trans"/>
    <property type="match status" value="1"/>
</dbReference>
<dbReference type="OrthoDB" id="40134at2759"/>
<accession>A0A8H4TUP5</accession>
<evidence type="ECO:0000256" key="6">
    <source>
        <dbReference type="SAM" id="MobiDB-lite"/>
    </source>
</evidence>
<feature type="transmembrane region" description="Helical" evidence="7">
    <location>
        <begin position="85"/>
        <end position="104"/>
    </location>
</feature>
<feature type="transmembrane region" description="Helical" evidence="7">
    <location>
        <begin position="362"/>
        <end position="386"/>
    </location>
</feature>
<organism evidence="9 10">
    <name type="scientific">Fusarium sarcochroum</name>
    <dbReference type="NCBI Taxonomy" id="1208366"/>
    <lineage>
        <taxon>Eukaryota</taxon>
        <taxon>Fungi</taxon>
        <taxon>Dikarya</taxon>
        <taxon>Ascomycota</taxon>
        <taxon>Pezizomycotina</taxon>
        <taxon>Sordariomycetes</taxon>
        <taxon>Hypocreomycetidae</taxon>
        <taxon>Hypocreales</taxon>
        <taxon>Nectriaceae</taxon>
        <taxon>Fusarium</taxon>
        <taxon>Fusarium lateritium species complex</taxon>
    </lineage>
</organism>
<keyword evidence="4 7" id="KW-1133">Transmembrane helix</keyword>
<feature type="transmembrane region" description="Helical" evidence="7">
    <location>
        <begin position="427"/>
        <end position="450"/>
    </location>
</feature>
<dbReference type="PANTHER" id="PTHR22950:SF683">
    <property type="entry name" value="AMINO ACID TRANSPORTER (EUROFUNG)"/>
    <property type="match status" value="1"/>
</dbReference>
<dbReference type="AlphaFoldDB" id="A0A8H4TUP5"/>
<dbReference type="Proteomes" id="UP000622797">
    <property type="component" value="Unassembled WGS sequence"/>
</dbReference>
<protein>
    <recommendedName>
        <fullName evidence="8">Amino acid transporter transmembrane domain-containing protein</fullName>
    </recommendedName>
</protein>
<feature type="region of interest" description="Disordered" evidence="6">
    <location>
        <begin position="1"/>
        <end position="34"/>
    </location>
</feature>
<evidence type="ECO:0000256" key="4">
    <source>
        <dbReference type="ARBA" id="ARBA00022989"/>
    </source>
</evidence>
<gene>
    <name evidence="9" type="ORF">FSARC_7729</name>
</gene>
<feature type="transmembrane region" description="Helical" evidence="7">
    <location>
        <begin position="197"/>
        <end position="218"/>
    </location>
</feature>
<sequence length="481" mass="51152">MSSDSISSHNKAKKTPADPEKANSLDRLPSYPGSTSAAHVEDAVFGEVSEEGPNYRNVGWIATIALMAKTQVGLGVLSIPATFDSLGILPGVICLCAVAAITTWSDYMVGVFKRNHPDVYSIDDAGNKMFGKIGREIFATIFMLYWIFVSGSAMLGISIGLNSVSSHAACTAVFVAVAAILTFGFASIRTLSKIGWLAWIGLVCIMTAIFSVTVAVGVQDRPAAAPQGTSHWESDWKLTNNPSFAEGITAISSLIFAYSGTPAFFSIAAEMREPKHYTRSLLVAQGVVTAVYIAIGCVVYYYCGSYVASPALGSAGHIMKKVCYGFALPGLIVTAMIVTHVPAKYLFLRIMRGSKHLNSNGIVHWGTWLACTGGITIIAYIIASAIPVFGSLVSLIGALLGTFMCFQPFGCMWLYDNWGRKDRGIKWGLMVFWSVFVIVIGTFCMIAGTYGSVVGIIDSTKTGGGTSAWSCADNANSAHAG</sequence>
<feature type="transmembrane region" description="Helical" evidence="7">
    <location>
        <begin position="248"/>
        <end position="269"/>
    </location>
</feature>
<dbReference type="EMBL" id="JABEXW010000416">
    <property type="protein sequence ID" value="KAF4964362.1"/>
    <property type="molecule type" value="Genomic_DNA"/>
</dbReference>
<dbReference type="GO" id="GO:0016020">
    <property type="term" value="C:membrane"/>
    <property type="evidence" value="ECO:0007669"/>
    <property type="project" value="UniProtKB-SubCell"/>
</dbReference>
<evidence type="ECO:0000313" key="9">
    <source>
        <dbReference type="EMBL" id="KAF4964362.1"/>
    </source>
</evidence>
<evidence type="ECO:0000313" key="10">
    <source>
        <dbReference type="Proteomes" id="UP000622797"/>
    </source>
</evidence>
<evidence type="ECO:0000259" key="8">
    <source>
        <dbReference type="Pfam" id="PF01490"/>
    </source>
</evidence>
<keyword evidence="3 7" id="KW-0812">Transmembrane</keyword>
<reference evidence="9" key="2">
    <citation type="submission" date="2020-05" db="EMBL/GenBank/DDBJ databases">
        <authorList>
            <person name="Kim H.-S."/>
            <person name="Proctor R.H."/>
            <person name="Brown D.W."/>
        </authorList>
    </citation>
    <scope>NUCLEOTIDE SEQUENCE</scope>
    <source>
        <strain evidence="9">NRRL 20472</strain>
    </source>
</reference>
<feature type="transmembrane region" description="Helical" evidence="7">
    <location>
        <begin position="392"/>
        <end position="415"/>
    </location>
</feature>
<feature type="compositionally biased region" description="Basic and acidic residues" evidence="6">
    <location>
        <begin position="15"/>
        <end position="24"/>
    </location>
</feature>
<dbReference type="PANTHER" id="PTHR22950">
    <property type="entry name" value="AMINO ACID TRANSPORTER"/>
    <property type="match status" value="1"/>
</dbReference>
<evidence type="ECO:0000256" key="5">
    <source>
        <dbReference type="ARBA" id="ARBA00023136"/>
    </source>
</evidence>
<evidence type="ECO:0000256" key="1">
    <source>
        <dbReference type="ARBA" id="ARBA00004141"/>
    </source>
</evidence>
<proteinExistence type="inferred from homology"/>
<dbReference type="Gene3D" id="1.20.1740.10">
    <property type="entry name" value="Amino acid/polyamine transporter I"/>
    <property type="match status" value="1"/>
</dbReference>
<comment type="caution">
    <text evidence="9">The sequence shown here is derived from an EMBL/GenBank/DDBJ whole genome shotgun (WGS) entry which is preliminary data.</text>
</comment>
<keyword evidence="10" id="KW-1185">Reference proteome</keyword>
<feature type="transmembrane region" description="Helical" evidence="7">
    <location>
        <begin position="137"/>
        <end position="159"/>
    </location>
</feature>
<evidence type="ECO:0000256" key="7">
    <source>
        <dbReference type="SAM" id="Phobius"/>
    </source>
</evidence>
<comment type="subcellular location">
    <subcellularLocation>
        <location evidence="1">Membrane</location>
        <topology evidence="1">Multi-pass membrane protein</topology>
    </subcellularLocation>
</comment>
<dbReference type="InterPro" id="IPR013057">
    <property type="entry name" value="AA_transpt_TM"/>
</dbReference>
<comment type="similarity">
    <text evidence="2">Belongs to the amino acid/polyamine transporter 2 family.</text>
</comment>
<dbReference type="FunFam" id="1.20.1740.10:FF:000039">
    <property type="entry name" value="Neutral amino acid transporter (Eurofung)"/>
    <property type="match status" value="1"/>
</dbReference>
<name>A0A8H4TUP5_9HYPO</name>
<feature type="domain" description="Amino acid transporter transmembrane" evidence="8">
    <location>
        <begin position="57"/>
        <end position="453"/>
    </location>
</feature>
<feature type="transmembrane region" description="Helical" evidence="7">
    <location>
        <begin position="281"/>
        <end position="302"/>
    </location>
</feature>
<evidence type="ECO:0000256" key="3">
    <source>
        <dbReference type="ARBA" id="ARBA00022692"/>
    </source>
</evidence>
<evidence type="ECO:0000256" key="2">
    <source>
        <dbReference type="ARBA" id="ARBA00008066"/>
    </source>
</evidence>
<dbReference type="GO" id="GO:0015179">
    <property type="term" value="F:L-amino acid transmembrane transporter activity"/>
    <property type="evidence" value="ECO:0007669"/>
    <property type="project" value="TreeGrafter"/>
</dbReference>
<reference evidence="9" key="1">
    <citation type="journal article" date="2020" name="BMC Genomics">
        <title>Correction to: Identification and distribution of gene clusters required for synthesis of sphingolipid metabolism inhibitors in diverse species of the filamentous fungus Fusarium.</title>
        <authorList>
            <person name="Kim H.S."/>
            <person name="Lohmar J.M."/>
            <person name="Busman M."/>
            <person name="Brown D.W."/>
            <person name="Naumann T.A."/>
            <person name="Divon H.H."/>
            <person name="Lysoe E."/>
            <person name="Uhlig S."/>
            <person name="Proctor R.H."/>
        </authorList>
    </citation>
    <scope>NUCLEOTIDE SEQUENCE</scope>
    <source>
        <strain evidence="9">NRRL 20472</strain>
    </source>
</reference>
<keyword evidence="5 7" id="KW-0472">Membrane</keyword>